<organism evidence="1 2">
    <name type="scientific">Trichogramma kaykai</name>
    <dbReference type="NCBI Taxonomy" id="54128"/>
    <lineage>
        <taxon>Eukaryota</taxon>
        <taxon>Metazoa</taxon>
        <taxon>Ecdysozoa</taxon>
        <taxon>Arthropoda</taxon>
        <taxon>Hexapoda</taxon>
        <taxon>Insecta</taxon>
        <taxon>Pterygota</taxon>
        <taxon>Neoptera</taxon>
        <taxon>Endopterygota</taxon>
        <taxon>Hymenoptera</taxon>
        <taxon>Apocrita</taxon>
        <taxon>Proctotrupomorpha</taxon>
        <taxon>Chalcidoidea</taxon>
        <taxon>Trichogrammatidae</taxon>
        <taxon>Trichogramma</taxon>
    </lineage>
</organism>
<evidence type="ECO:0000313" key="1">
    <source>
        <dbReference type="EMBL" id="KAL3386676.1"/>
    </source>
</evidence>
<reference evidence="1 2" key="1">
    <citation type="journal article" date="2024" name="bioRxiv">
        <title>A reference genome for Trichogramma kaykai: A tiny desert-dwelling parasitoid wasp with competing sex-ratio distorters.</title>
        <authorList>
            <person name="Culotta J."/>
            <person name="Lindsey A.R."/>
        </authorList>
    </citation>
    <scope>NUCLEOTIDE SEQUENCE [LARGE SCALE GENOMIC DNA]</scope>
    <source>
        <strain evidence="1 2">KSX58</strain>
    </source>
</reference>
<evidence type="ECO:0000313" key="2">
    <source>
        <dbReference type="Proteomes" id="UP001627154"/>
    </source>
</evidence>
<dbReference type="AlphaFoldDB" id="A0ABD2W124"/>
<dbReference type="EMBL" id="JBJJXI010000145">
    <property type="protein sequence ID" value="KAL3386676.1"/>
    <property type="molecule type" value="Genomic_DNA"/>
</dbReference>
<proteinExistence type="predicted"/>
<name>A0ABD2W124_9HYME</name>
<comment type="caution">
    <text evidence="1">The sequence shown here is derived from an EMBL/GenBank/DDBJ whole genome shotgun (WGS) entry which is preliminary data.</text>
</comment>
<dbReference type="Proteomes" id="UP001627154">
    <property type="component" value="Unassembled WGS sequence"/>
</dbReference>
<sequence>MAPLTSINVAVGVVGYGIAGNALKTAALLLHLPEHEVPIEFTTLCLSHLGIRTPAHQLIHDDQAPWVGETLADPLFDKPGTVELLLGGDIVPRLLKPGLVHHDALVAQNTSLGRMIWGRQGVNHQRASPHCYLASLDESFPAWHHQLNAMLQRFWELEDVPPTYRERPSDSWCEKIFSEHRRDSSGRYIVRLPLQPDAADKLGSSENVAKASLACLHRRMDANEQFASEYRAFMKV</sequence>
<protein>
    <recommendedName>
        <fullName evidence="3">Pyridoxal kinase</fullName>
    </recommendedName>
</protein>
<evidence type="ECO:0008006" key="3">
    <source>
        <dbReference type="Google" id="ProtNLM"/>
    </source>
</evidence>
<accession>A0ABD2W124</accession>
<gene>
    <name evidence="1" type="ORF">TKK_017872</name>
</gene>
<keyword evidence="2" id="KW-1185">Reference proteome</keyword>